<sequence length="447" mass="50798">MVSDLFTFISFFIFGSIMSEQNGRTVALYTLGCRLNQYETDAIREQFVTRGFKVVPYSQEADVYVVNTCTVTAHADYRGRQMLRRAIRKSPNATVVATGCYAQTSAEKLLGIEGIDLVLGNAEKGKVVDYVLDRLPDGLPEAHVTRRSDLSAFDTRMDAHSFDGRTRATLRVQDGCDQFCTFCIIPWARGRHRSRPLYQVVSQARTLLERGFKEIILTGVHIGDYGTDLDEDITLTDTIRSLVEIPDSPRLRLSSIWPTAITDEMMDMMEDPENPLCRYLHLAVQHGTDDILERMRRTYTTGMVENLLDTLVSRMADFGIGTDIMVGFPGETDKHFNAMHDWLQAMPFAYLHVFSYSRREKTRAASYPNQVHPDVITERSRILRNLSKEKSRQFSERFIGKTVRVLVEDRDATGRLTGHTDPHLKVYIPGEDDLTNTLLDVTVDEVT</sequence>
<feature type="domain" description="Radical SAM core" evidence="11">
    <location>
        <begin position="162"/>
        <end position="393"/>
    </location>
</feature>
<reference evidence="12" key="1">
    <citation type="submission" date="2018-05" db="EMBL/GenBank/DDBJ databases">
        <authorList>
            <person name="Lanie J.A."/>
            <person name="Ng W.-L."/>
            <person name="Kazmierczak K.M."/>
            <person name="Andrzejewski T.M."/>
            <person name="Davidsen T.M."/>
            <person name="Wayne K.J."/>
            <person name="Tettelin H."/>
            <person name="Glass J.I."/>
            <person name="Rusch D."/>
            <person name="Podicherti R."/>
            <person name="Tsui H.-C.T."/>
            <person name="Winkler M.E."/>
        </authorList>
    </citation>
    <scope>NUCLEOTIDE SEQUENCE</scope>
</reference>
<organism evidence="12">
    <name type="scientific">marine metagenome</name>
    <dbReference type="NCBI Taxonomy" id="408172"/>
    <lineage>
        <taxon>unclassified sequences</taxon>
        <taxon>metagenomes</taxon>
        <taxon>ecological metagenomes</taxon>
    </lineage>
</organism>
<dbReference type="InterPro" id="IPR005840">
    <property type="entry name" value="Ribosomal_uS12_MeSTrfase_RimO"/>
</dbReference>
<keyword evidence="7" id="KW-0408">Iron</keyword>
<dbReference type="InterPro" id="IPR013848">
    <property type="entry name" value="Methylthiotransferase_N"/>
</dbReference>
<accession>A0A381ZZ38</accession>
<dbReference type="SUPFAM" id="SSF102114">
    <property type="entry name" value="Radical SAM enzymes"/>
    <property type="match status" value="1"/>
</dbReference>
<dbReference type="GO" id="GO:0035599">
    <property type="term" value="F:aspartic acid methylthiotransferase activity"/>
    <property type="evidence" value="ECO:0007669"/>
    <property type="project" value="TreeGrafter"/>
</dbReference>
<evidence type="ECO:0000259" key="11">
    <source>
        <dbReference type="PROSITE" id="PS51918"/>
    </source>
</evidence>
<evidence type="ECO:0008006" key="13">
    <source>
        <dbReference type="Google" id="ProtNLM"/>
    </source>
</evidence>
<dbReference type="PROSITE" id="PS50926">
    <property type="entry name" value="TRAM"/>
    <property type="match status" value="1"/>
</dbReference>
<dbReference type="InterPro" id="IPR038135">
    <property type="entry name" value="Methylthiotransferase_N_sf"/>
</dbReference>
<feature type="non-terminal residue" evidence="12">
    <location>
        <position position="447"/>
    </location>
</feature>
<dbReference type="PANTHER" id="PTHR43837:SF1">
    <property type="entry name" value="RIBOSOMAL PROTEIN US12 METHYLTHIOTRANSFERASE RIMO"/>
    <property type="match status" value="1"/>
</dbReference>
<dbReference type="GO" id="GO:0051539">
    <property type="term" value="F:4 iron, 4 sulfur cluster binding"/>
    <property type="evidence" value="ECO:0007669"/>
    <property type="project" value="UniProtKB-KW"/>
</dbReference>
<keyword evidence="2" id="KW-0004">4Fe-4S</keyword>
<evidence type="ECO:0000259" key="10">
    <source>
        <dbReference type="PROSITE" id="PS51449"/>
    </source>
</evidence>
<dbReference type="SMART" id="SM00729">
    <property type="entry name" value="Elp3"/>
    <property type="match status" value="1"/>
</dbReference>
<dbReference type="GO" id="GO:0006400">
    <property type="term" value="P:tRNA modification"/>
    <property type="evidence" value="ECO:0007669"/>
    <property type="project" value="InterPro"/>
</dbReference>
<dbReference type="PROSITE" id="PS51449">
    <property type="entry name" value="MTTASE_N"/>
    <property type="match status" value="1"/>
</dbReference>
<evidence type="ECO:0000259" key="9">
    <source>
        <dbReference type="PROSITE" id="PS50926"/>
    </source>
</evidence>
<protein>
    <recommendedName>
        <fullName evidence="13">Radical SAM core domain-containing protein</fullName>
    </recommendedName>
</protein>
<dbReference type="EMBL" id="UINC01023068">
    <property type="protein sequence ID" value="SVA93983.1"/>
    <property type="molecule type" value="Genomic_DNA"/>
</dbReference>
<feature type="domain" description="MTTase N-terminal" evidence="10">
    <location>
        <begin position="24"/>
        <end position="136"/>
    </location>
</feature>
<dbReference type="SFLD" id="SFLDG01082">
    <property type="entry name" value="B12-binding_domain_containing"/>
    <property type="match status" value="1"/>
</dbReference>
<dbReference type="InterPro" id="IPR020612">
    <property type="entry name" value="Methylthiotransferase_CS"/>
</dbReference>
<dbReference type="Gene3D" id="3.40.50.12160">
    <property type="entry name" value="Methylthiotransferase, N-terminal domain"/>
    <property type="match status" value="1"/>
</dbReference>
<evidence type="ECO:0000256" key="4">
    <source>
        <dbReference type="ARBA" id="ARBA00022691"/>
    </source>
</evidence>
<keyword evidence="3" id="KW-0963">Cytoplasm</keyword>
<dbReference type="InterPro" id="IPR007197">
    <property type="entry name" value="rSAM"/>
</dbReference>
<dbReference type="Pfam" id="PF01938">
    <property type="entry name" value="TRAM"/>
    <property type="match status" value="1"/>
</dbReference>
<dbReference type="SFLD" id="SFLDG01061">
    <property type="entry name" value="methylthiotransferase"/>
    <property type="match status" value="1"/>
</dbReference>
<keyword evidence="6" id="KW-0479">Metal-binding</keyword>
<dbReference type="GO" id="GO:0046872">
    <property type="term" value="F:metal ion binding"/>
    <property type="evidence" value="ECO:0007669"/>
    <property type="project" value="UniProtKB-KW"/>
</dbReference>
<dbReference type="Gene3D" id="3.80.30.20">
    <property type="entry name" value="tm_1862 like domain"/>
    <property type="match status" value="1"/>
</dbReference>
<evidence type="ECO:0000313" key="12">
    <source>
        <dbReference type="EMBL" id="SVA93983.1"/>
    </source>
</evidence>
<evidence type="ECO:0000256" key="1">
    <source>
        <dbReference type="ARBA" id="ARBA00001966"/>
    </source>
</evidence>
<dbReference type="PROSITE" id="PS01278">
    <property type="entry name" value="MTTASE_RADICAL"/>
    <property type="match status" value="1"/>
</dbReference>
<comment type="cofactor">
    <cofactor evidence="1">
        <name>[4Fe-4S] cluster</name>
        <dbReference type="ChEBI" id="CHEBI:49883"/>
    </cofactor>
</comment>
<dbReference type="InterPro" id="IPR002792">
    <property type="entry name" value="TRAM_dom"/>
</dbReference>
<dbReference type="AlphaFoldDB" id="A0A381ZZ38"/>
<evidence type="ECO:0000256" key="2">
    <source>
        <dbReference type="ARBA" id="ARBA00022485"/>
    </source>
</evidence>
<dbReference type="CDD" id="cd01335">
    <property type="entry name" value="Radical_SAM"/>
    <property type="match status" value="1"/>
</dbReference>
<dbReference type="InterPro" id="IPR006467">
    <property type="entry name" value="MiaB-like_bact"/>
</dbReference>
<dbReference type="FunFam" id="3.40.50.12160:FF:000004">
    <property type="entry name" value="Threonylcarbamoyladenosine tRNA methylthiotransferase MtaB"/>
    <property type="match status" value="1"/>
</dbReference>
<dbReference type="GO" id="GO:0005829">
    <property type="term" value="C:cytosol"/>
    <property type="evidence" value="ECO:0007669"/>
    <property type="project" value="TreeGrafter"/>
</dbReference>
<feature type="domain" description="TRAM" evidence="9">
    <location>
        <begin position="396"/>
        <end position="447"/>
    </location>
</feature>
<dbReference type="NCBIfam" id="TIGR01579">
    <property type="entry name" value="MiaB-like-C"/>
    <property type="match status" value="1"/>
</dbReference>
<keyword evidence="4" id="KW-0949">S-adenosyl-L-methionine</keyword>
<dbReference type="PANTHER" id="PTHR43837">
    <property type="entry name" value="RIBOSOMAL PROTEIN S12 METHYLTHIOTRANSFERASE RIMO"/>
    <property type="match status" value="1"/>
</dbReference>
<dbReference type="NCBIfam" id="TIGR00089">
    <property type="entry name" value="MiaB/RimO family radical SAM methylthiotransferase"/>
    <property type="match status" value="1"/>
</dbReference>
<gene>
    <name evidence="12" type="ORF">METZ01_LOCUS146837</name>
</gene>
<dbReference type="InterPro" id="IPR058240">
    <property type="entry name" value="rSAM_sf"/>
</dbReference>
<name>A0A381ZZ38_9ZZZZ</name>
<dbReference type="InterPro" id="IPR005839">
    <property type="entry name" value="Methylthiotransferase"/>
</dbReference>
<dbReference type="PROSITE" id="PS51918">
    <property type="entry name" value="RADICAL_SAM"/>
    <property type="match status" value="1"/>
</dbReference>
<keyword evidence="8" id="KW-0411">Iron-sulfur</keyword>
<evidence type="ECO:0000256" key="5">
    <source>
        <dbReference type="ARBA" id="ARBA00022694"/>
    </source>
</evidence>
<dbReference type="InterPro" id="IPR023404">
    <property type="entry name" value="rSAM_horseshoe"/>
</dbReference>
<evidence type="ECO:0000256" key="7">
    <source>
        <dbReference type="ARBA" id="ARBA00023004"/>
    </source>
</evidence>
<evidence type="ECO:0000256" key="3">
    <source>
        <dbReference type="ARBA" id="ARBA00022490"/>
    </source>
</evidence>
<evidence type="ECO:0000256" key="6">
    <source>
        <dbReference type="ARBA" id="ARBA00022723"/>
    </source>
</evidence>
<dbReference type="Pfam" id="PF04055">
    <property type="entry name" value="Radical_SAM"/>
    <property type="match status" value="1"/>
</dbReference>
<dbReference type="InterPro" id="IPR006638">
    <property type="entry name" value="Elp3/MiaA/NifB-like_rSAM"/>
</dbReference>
<evidence type="ECO:0000256" key="8">
    <source>
        <dbReference type="ARBA" id="ARBA00023014"/>
    </source>
</evidence>
<dbReference type="Pfam" id="PF00919">
    <property type="entry name" value="UPF0004"/>
    <property type="match status" value="1"/>
</dbReference>
<keyword evidence="5" id="KW-0819">tRNA processing</keyword>
<proteinExistence type="predicted"/>
<dbReference type="SFLD" id="SFLDS00029">
    <property type="entry name" value="Radical_SAM"/>
    <property type="match status" value="1"/>
</dbReference>